<protein>
    <recommendedName>
        <fullName evidence="4 10">Nicotinate-nucleotide--dimethylbenzimidazole phosphoribosyltransferase</fullName>
        <shortName evidence="10">NN:DBI PRT</shortName>
        <ecNumber evidence="3 10">2.4.2.21</ecNumber>
    </recommendedName>
    <alternativeName>
        <fullName evidence="8 10">N(1)-alpha-phosphoribosyltransferase</fullName>
    </alternativeName>
</protein>
<dbReference type="CDD" id="cd02439">
    <property type="entry name" value="DMB-PRT_CobT"/>
    <property type="match status" value="1"/>
</dbReference>
<dbReference type="GO" id="GO:0008939">
    <property type="term" value="F:nicotinate-nucleotide-dimethylbenzimidazole phosphoribosyltransferase activity"/>
    <property type="evidence" value="ECO:0007669"/>
    <property type="project" value="UniProtKB-UniRule"/>
</dbReference>
<comment type="pathway">
    <text evidence="1 10">Nucleoside biosynthesis; alpha-ribazole biosynthesis; alpha-ribazole from 5,6-dimethylbenzimidazole: step 1/2.</text>
</comment>
<dbReference type="Gene3D" id="3.40.50.10210">
    <property type="match status" value="1"/>
</dbReference>
<gene>
    <name evidence="10 11" type="primary">cobT</name>
    <name evidence="11" type="ORF">FEMY_07180</name>
    <name evidence="12" type="ORF">JZL65_09580</name>
</gene>
<evidence type="ECO:0000313" key="13">
    <source>
        <dbReference type="Proteomes" id="UP000075653"/>
    </source>
</evidence>
<dbReference type="AlphaFoldDB" id="A0A8F3DWD0"/>
<keyword evidence="7 10" id="KW-0808">Transferase</keyword>
<dbReference type="InterPro" id="IPR017846">
    <property type="entry name" value="Nict_dMeBzImd_PRibTrfase_bact"/>
</dbReference>
<keyword evidence="6 10" id="KW-0328">Glycosyltransferase</keyword>
<evidence type="ECO:0000256" key="6">
    <source>
        <dbReference type="ARBA" id="ARBA00022676"/>
    </source>
</evidence>
<dbReference type="FunFam" id="3.40.50.10210:FF:000001">
    <property type="entry name" value="Nicotinate-nucleotide--dimethylbenzimidazole phosphoribosyltransferase"/>
    <property type="match status" value="1"/>
</dbReference>
<dbReference type="NCBIfam" id="NF000996">
    <property type="entry name" value="PRK00105.1"/>
    <property type="match status" value="1"/>
</dbReference>
<evidence type="ECO:0000256" key="2">
    <source>
        <dbReference type="ARBA" id="ARBA00007110"/>
    </source>
</evidence>
<dbReference type="InterPro" id="IPR003200">
    <property type="entry name" value="Nict_dMeBzImd_PRibTrfase"/>
</dbReference>
<dbReference type="HAMAP" id="MF_00230">
    <property type="entry name" value="CobT"/>
    <property type="match status" value="1"/>
</dbReference>
<comment type="similarity">
    <text evidence="2 10">Belongs to the CobT family.</text>
</comment>
<sequence length="350" mass="36470">MIPDWLTLPSRPLDEVARLAARQRQAQLTKPPGSLGQLEELACFLAAAQGRERPHMKQVWISIFAGDHGITAENISAFPQAVTGEMIKNFARGGAAISVLARTLGASLEVIDLGTVQNLTQVPGVHHLGLGPGTANFLYEPAMTEAQCHAALGAGRDRVEAALQASADLFIGGEMGIGNTTSATAMACVLLDLPPQQLAGPGTGLATAGVSHKIEIIAQSLLKHERALTSPYAILKYLGGFEIAALTGAYCTAAQRGLPVLVDGFISSVAALAAERMNPGVARWFLYGHRSAEPGHQAILEALDARPLLSLGLRLGEGSGAASAIPLLRLACALHEGMATFAEAAVSEKL</sequence>
<evidence type="ECO:0000256" key="4">
    <source>
        <dbReference type="ARBA" id="ARBA00015486"/>
    </source>
</evidence>
<evidence type="ECO:0000256" key="5">
    <source>
        <dbReference type="ARBA" id="ARBA00022573"/>
    </source>
</evidence>
<dbReference type="NCBIfam" id="TIGR03160">
    <property type="entry name" value="cobT_DBIPRT"/>
    <property type="match status" value="1"/>
</dbReference>
<feature type="active site" description="Proton acceptor" evidence="10">
    <location>
        <position position="317"/>
    </location>
</feature>
<dbReference type="OrthoDB" id="9781491at2"/>
<keyword evidence="13" id="KW-1185">Reference proteome</keyword>
<dbReference type="GO" id="GO:0009236">
    <property type="term" value="P:cobalamin biosynthetic process"/>
    <property type="evidence" value="ECO:0007669"/>
    <property type="project" value="UniProtKB-UniRule"/>
</dbReference>
<keyword evidence="5 10" id="KW-0169">Cobalamin biosynthesis</keyword>
<dbReference type="RefSeq" id="WP_031596811.1">
    <property type="nucleotide sequence ID" value="NZ_CP053675.1"/>
</dbReference>
<dbReference type="EMBL" id="LRRD01000011">
    <property type="protein sequence ID" value="KXW58690.1"/>
    <property type="molecule type" value="Genomic_DNA"/>
</dbReference>
<name>A0A8F3DWD0_9PROT</name>
<dbReference type="PATRIC" id="fig|1789004.3.peg.726"/>
<dbReference type="PANTHER" id="PTHR43463:SF1">
    <property type="entry name" value="NICOTINATE-NUCLEOTIDE--DIMETHYLBENZIMIDAZOLE PHOSPHORIBOSYLTRANSFERASE"/>
    <property type="match status" value="1"/>
</dbReference>
<dbReference type="EMBL" id="CP071137">
    <property type="protein sequence ID" value="QWY76749.1"/>
    <property type="molecule type" value="Genomic_DNA"/>
</dbReference>
<evidence type="ECO:0000313" key="12">
    <source>
        <dbReference type="EMBL" id="QWY76749.1"/>
    </source>
</evidence>
<dbReference type="SUPFAM" id="SSF52733">
    <property type="entry name" value="Nicotinate mononucleotide:5,6-dimethylbenzimidazole phosphoribosyltransferase (CobT)"/>
    <property type="match status" value="1"/>
</dbReference>
<reference evidence="12" key="2">
    <citation type="submission" date="2021-02" db="EMBL/GenBank/DDBJ databases">
        <title>Comparative genomics of Ferrovum myxofaciens strains, predominant extremophile bacteria forming large biofilm stalactites in acid mine ecosystems.</title>
        <authorList>
            <person name="Burkartova K."/>
            <person name="Ridl J."/>
            <person name="Pajer P."/>
            <person name="Falteisek L."/>
        </authorList>
    </citation>
    <scope>NUCLEOTIDE SEQUENCE</scope>
    <source>
        <strain evidence="12">MI1III</strain>
    </source>
</reference>
<dbReference type="InterPro" id="IPR023195">
    <property type="entry name" value="Nict_dMeBzImd_PRibTrfase_N"/>
</dbReference>
<dbReference type="Pfam" id="PF02277">
    <property type="entry name" value="DBI_PRT"/>
    <property type="match status" value="1"/>
</dbReference>
<evidence type="ECO:0000256" key="1">
    <source>
        <dbReference type="ARBA" id="ARBA00005049"/>
    </source>
</evidence>
<evidence type="ECO:0000256" key="8">
    <source>
        <dbReference type="ARBA" id="ARBA00030686"/>
    </source>
</evidence>
<proteinExistence type="inferred from homology"/>
<comment type="function">
    <text evidence="10">Catalyzes the synthesis of alpha-ribazole-5'-phosphate from nicotinate mononucleotide (NAMN) and 5,6-dimethylbenzimidazole (DMB).</text>
</comment>
<dbReference type="Proteomes" id="UP000683551">
    <property type="component" value="Chromosome"/>
</dbReference>
<evidence type="ECO:0000256" key="9">
    <source>
        <dbReference type="ARBA" id="ARBA00047340"/>
    </source>
</evidence>
<organism evidence="11 13">
    <name type="scientific">Ferrovum myxofaciens</name>
    <dbReference type="NCBI Taxonomy" id="416213"/>
    <lineage>
        <taxon>Bacteria</taxon>
        <taxon>Pseudomonadati</taxon>
        <taxon>Pseudomonadota</taxon>
        <taxon>Betaproteobacteria</taxon>
        <taxon>Ferrovales</taxon>
        <taxon>Ferrovaceae</taxon>
        <taxon>Ferrovum</taxon>
    </lineage>
</organism>
<dbReference type="Proteomes" id="UP000075653">
    <property type="component" value="Unassembled WGS sequence"/>
</dbReference>
<dbReference type="Gene3D" id="1.10.1610.10">
    <property type="match status" value="1"/>
</dbReference>
<reference evidence="11 13" key="1">
    <citation type="submission" date="2016-01" db="EMBL/GenBank/DDBJ databases">
        <title>Genome sequence of the acidophilic iron oxidising Ferrovum strain Z-31.</title>
        <authorList>
            <person name="Poehlein A."/>
            <person name="Ullrich S.R."/>
            <person name="Schloemann M."/>
            <person name="Muehling M."/>
            <person name="Daniel R."/>
        </authorList>
    </citation>
    <scope>NUCLEOTIDE SEQUENCE [LARGE SCALE GENOMIC DNA]</scope>
    <source>
        <strain evidence="11 13">Z-31</strain>
    </source>
</reference>
<comment type="catalytic activity">
    <reaction evidence="9 10">
        <text>5,6-dimethylbenzimidazole + nicotinate beta-D-ribonucleotide = alpha-ribazole 5'-phosphate + nicotinate + H(+)</text>
        <dbReference type="Rhea" id="RHEA:11196"/>
        <dbReference type="ChEBI" id="CHEBI:15378"/>
        <dbReference type="ChEBI" id="CHEBI:15890"/>
        <dbReference type="ChEBI" id="CHEBI:32544"/>
        <dbReference type="ChEBI" id="CHEBI:57502"/>
        <dbReference type="ChEBI" id="CHEBI:57918"/>
        <dbReference type="EC" id="2.4.2.21"/>
    </reaction>
</comment>
<accession>A0A8F3DWD0</accession>
<dbReference type="InterPro" id="IPR036087">
    <property type="entry name" value="Nict_dMeBzImd_PRibTrfase_sf"/>
</dbReference>
<dbReference type="EC" id="2.4.2.21" evidence="3 10"/>
<evidence type="ECO:0000256" key="3">
    <source>
        <dbReference type="ARBA" id="ARBA00011991"/>
    </source>
</evidence>
<accession>A0A149VZP2</accession>
<dbReference type="UniPathway" id="UPA00061">
    <property type="reaction ID" value="UER00516"/>
</dbReference>
<dbReference type="GeneID" id="301710031"/>
<evidence type="ECO:0000256" key="7">
    <source>
        <dbReference type="ARBA" id="ARBA00022679"/>
    </source>
</evidence>
<dbReference type="PANTHER" id="PTHR43463">
    <property type="entry name" value="NICOTINATE-NUCLEOTIDE--DIMETHYLBENZIMIDAZOLE PHOSPHORIBOSYLTRANSFERASE"/>
    <property type="match status" value="1"/>
</dbReference>
<evidence type="ECO:0000313" key="11">
    <source>
        <dbReference type="EMBL" id="KXW58690.1"/>
    </source>
</evidence>
<evidence type="ECO:0000256" key="10">
    <source>
        <dbReference type="HAMAP-Rule" id="MF_00230"/>
    </source>
</evidence>